<dbReference type="PANTHER" id="PTHR22600">
    <property type="entry name" value="BETA-HEXOSAMINIDASE"/>
    <property type="match status" value="1"/>
</dbReference>
<feature type="signal peptide" evidence="9">
    <location>
        <begin position="1"/>
        <end position="21"/>
    </location>
</feature>
<dbReference type="EMBL" id="MU001841">
    <property type="protein sequence ID" value="KAF2796046.1"/>
    <property type="molecule type" value="Genomic_DNA"/>
</dbReference>
<reference evidence="12" key="1">
    <citation type="journal article" date="2020" name="Stud. Mycol.">
        <title>101 Dothideomycetes genomes: a test case for predicting lifestyles and emergence of pathogens.</title>
        <authorList>
            <person name="Haridas S."/>
            <person name="Albert R."/>
            <person name="Binder M."/>
            <person name="Bloem J."/>
            <person name="Labutti K."/>
            <person name="Salamov A."/>
            <person name="Andreopoulos B."/>
            <person name="Baker S."/>
            <person name="Barry K."/>
            <person name="Bills G."/>
            <person name="Bluhm B."/>
            <person name="Cannon C."/>
            <person name="Castanera R."/>
            <person name="Culley D."/>
            <person name="Daum C."/>
            <person name="Ezra D."/>
            <person name="Gonzalez J."/>
            <person name="Henrissat B."/>
            <person name="Kuo A."/>
            <person name="Liang C."/>
            <person name="Lipzen A."/>
            <person name="Lutzoni F."/>
            <person name="Magnuson J."/>
            <person name="Mondo S."/>
            <person name="Nolan M."/>
            <person name="Ohm R."/>
            <person name="Pangilinan J."/>
            <person name="Park H.-J."/>
            <person name="Ramirez L."/>
            <person name="Alfaro M."/>
            <person name="Sun H."/>
            <person name="Tritt A."/>
            <person name="Yoshinaga Y."/>
            <person name="Zwiers L.-H."/>
            <person name="Turgeon B."/>
            <person name="Goodwin S."/>
            <person name="Spatafora J."/>
            <person name="Crous P."/>
            <person name="Grigoriev I."/>
        </authorList>
    </citation>
    <scope>NUCLEOTIDE SEQUENCE</scope>
    <source>
        <strain evidence="12">CBS 109.77</strain>
    </source>
</reference>
<dbReference type="SUPFAM" id="SSF55545">
    <property type="entry name" value="beta-N-acetylhexosaminidase-like domain"/>
    <property type="match status" value="1"/>
</dbReference>
<dbReference type="FunFam" id="3.20.20.80:FF:000063">
    <property type="entry name" value="Beta-hexosaminidase"/>
    <property type="match status" value="1"/>
</dbReference>
<proteinExistence type="inferred from homology"/>
<evidence type="ECO:0000256" key="9">
    <source>
        <dbReference type="SAM" id="SignalP"/>
    </source>
</evidence>
<organism evidence="12 13">
    <name type="scientific">Melanomma pulvis-pyrius CBS 109.77</name>
    <dbReference type="NCBI Taxonomy" id="1314802"/>
    <lineage>
        <taxon>Eukaryota</taxon>
        <taxon>Fungi</taxon>
        <taxon>Dikarya</taxon>
        <taxon>Ascomycota</taxon>
        <taxon>Pezizomycotina</taxon>
        <taxon>Dothideomycetes</taxon>
        <taxon>Pleosporomycetidae</taxon>
        <taxon>Pleosporales</taxon>
        <taxon>Melanommataceae</taxon>
        <taxon>Melanomma</taxon>
    </lineage>
</organism>
<dbReference type="EC" id="3.2.1.52" evidence="7"/>
<protein>
    <recommendedName>
        <fullName evidence="7">Beta-hexosaminidase</fullName>
        <ecNumber evidence="7">3.2.1.52</ecNumber>
    </recommendedName>
</protein>
<dbReference type="Proteomes" id="UP000799757">
    <property type="component" value="Unassembled WGS sequence"/>
</dbReference>
<evidence type="ECO:0000256" key="8">
    <source>
        <dbReference type="PIRSR" id="PIRSR001093-1"/>
    </source>
</evidence>
<dbReference type="AlphaFoldDB" id="A0A6A6XHS9"/>
<dbReference type="PIRSF" id="PIRSF001093">
    <property type="entry name" value="B-hxosamndse_ab_euk"/>
    <property type="match status" value="1"/>
</dbReference>
<keyword evidence="13" id="KW-1185">Reference proteome</keyword>
<dbReference type="Pfam" id="PF14845">
    <property type="entry name" value="Glycohydro_20b2"/>
    <property type="match status" value="1"/>
</dbReference>
<gene>
    <name evidence="12" type="ORF">K505DRAFT_416052</name>
</gene>
<evidence type="ECO:0000256" key="6">
    <source>
        <dbReference type="ARBA" id="ARBA00023295"/>
    </source>
</evidence>
<evidence type="ECO:0000259" key="10">
    <source>
        <dbReference type="Pfam" id="PF00728"/>
    </source>
</evidence>
<dbReference type="Gene3D" id="3.30.379.10">
    <property type="entry name" value="Chitobiase/beta-hexosaminidase domain 2-like"/>
    <property type="match status" value="1"/>
</dbReference>
<feature type="chain" id="PRO_5025660231" description="Beta-hexosaminidase" evidence="9">
    <location>
        <begin position="22"/>
        <end position="597"/>
    </location>
</feature>
<name>A0A6A6XHS9_9PLEO</name>
<keyword evidence="3 9" id="KW-0732">Signal</keyword>
<evidence type="ECO:0000256" key="3">
    <source>
        <dbReference type="ARBA" id="ARBA00022729"/>
    </source>
</evidence>
<feature type="domain" description="Beta-hexosaminidase eukaryotic type N-terminal" evidence="11">
    <location>
        <begin position="22"/>
        <end position="185"/>
    </location>
</feature>
<evidence type="ECO:0000313" key="12">
    <source>
        <dbReference type="EMBL" id="KAF2796046.1"/>
    </source>
</evidence>
<dbReference type="GO" id="GO:0016231">
    <property type="term" value="F:beta-N-acetylglucosaminidase activity"/>
    <property type="evidence" value="ECO:0007669"/>
    <property type="project" value="TreeGrafter"/>
</dbReference>
<dbReference type="InterPro" id="IPR025705">
    <property type="entry name" value="Beta_hexosaminidase_sua/sub"/>
</dbReference>
<dbReference type="SUPFAM" id="SSF51445">
    <property type="entry name" value="(Trans)glycosidases"/>
    <property type="match status" value="1"/>
</dbReference>
<dbReference type="OrthoDB" id="428480at2759"/>
<feature type="active site" description="Proton donor" evidence="8">
    <location>
        <position position="372"/>
    </location>
</feature>
<comment type="similarity">
    <text evidence="2 7">Belongs to the glycosyl hydrolase 20 family.</text>
</comment>
<keyword evidence="6 7" id="KW-0326">Glycosidase</keyword>
<accession>A0A6A6XHS9</accession>
<dbReference type="PANTHER" id="PTHR22600:SF58">
    <property type="entry name" value="BETA-HEXOSAMINIDASE"/>
    <property type="match status" value="1"/>
</dbReference>
<evidence type="ECO:0000256" key="7">
    <source>
        <dbReference type="PIRNR" id="PIRNR001093"/>
    </source>
</evidence>
<evidence type="ECO:0000256" key="5">
    <source>
        <dbReference type="ARBA" id="ARBA00023180"/>
    </source>
</evidence>
<evidence type="ECO:0000313" key="13">
    <source>
        <dbReference type="Proteomes" id="UP000799757"/>
    </source>
</evidence>
<dbReference type="InterPro" id="IPR029019">
    <property type="entry name" value="HEX_eukaryotic_N"/>
</dbReference>
<evidence type="ECO:0000259" key="11">
    <source>
        <dbReference type="Pfam" id="PF14845"/>
    </source>
</evidence>
<dbReference type="InterPro" id="IPR015883">
    <property type="entry name" value="Glyco_hydro_20_cat"/>
</dbReference>
<sequence length="597" mass="66563">MASLWGFCLVHFFLCTLPVTALWPQPRNLTHGASTVWISPSVQLRFIDERSAPSHVWRSLGDGIQYFLGGLLPSQGEEKHNPEHDDVVAAFERARGFIFNHRFVPRKFHPRKFAFEPRIDESENAPHVKTLIVTLTSLKGATAENRGRASSDESYQLRISESGIASITASGSRGAIYGIDTFAQLFYAHSLSVTEGYLSIAPVHIVDRPAFDHRGVNLDISRNWIAPSDAIRVLEAMAHCKFNKLHLHASDAQSWPLDIPSLPGLAEKGAYDSSQIWSPEDLRWVQRYGQLRGIEVYLEIDIPGHTTSVAASQPELIASAYREPWITYAAEPPAGQLTLGSADVMAFLKTLLNDLVPRNAEVSSHFHLGGDEVNVNVYGLGSDSSATKDKIRAEVQTIMDQAFEIASKYKQTTIVWEELLLEWNLTLPSNTIIQTWRSNEALAQVLDRGHRVLFGASTHWYLDCGHGAWFDPATPERPGPDPRASPPYMDQCAPYKNWRTIYSYNPLEGLSPKQRHLIAGGEVHMWTEMTDSETLDGMLWPRAAAAAEVLWTGTGTPVSEDTTRRLAELRERLVLEGVKAGMVQMEWCLRNKGGCTV</sequence>
<dbReference type="Pfam" id="PF00728">
    <property type="entry name" value="Glyco_hydro_20"/>
    <property type="match status" value="1"/>
</dbReference>
<comment type="catalytic activity">
    <reaction evidence="1 7">
        <text>Hydrolysis of terminal non-reducing N-acetyl-D-hexosamine residues in N-acetyl-beta-D-hexosaminides.</text>
        <dbReference type="EC" id="3.2.1.52"/>
    </reaction>
</comment>
<dbReference type="GO" id="GO:0030203">
    <property type="term" value="P:glycosaminoglycan metabolic process"/>
    <property type="evidence" value="ECO:0007669"/>
    <property type="project" value="TreeGrafter"/>
</dbReference>
<keyword evidence="4 7" id="KW-0378">Hydrolase</keyword>
<keyword evidence="5" id="KW-0325">Glycoprotein</keyword>
<evidence type="ECO:0000256" key="2">
    <source>
        <dbReference type="ARBA" id="ARBA00006285"/>
    </source>
</evidence>
<dbReference type="GO" id="GO:0016020">
    <property type="term" value="C:membrane"/>
    <property type="evidence" value="ECO:0007669"/>
    <property type="project" value="TreeGrafter"/>
</dbReference>
<evidence type="ECO:0000256" key="4">
    <source>
        <dbReference type="ARBA" id="ARBA00022801"/>
    </source>
</evidence>
<dbReference type="InterPro" id="IPR029018">
    <property type="entry name" value="Hex-like_dom2"/>
</dbReference>
<dbReference type="PRINTS" id="PR00738">
    <property type="entry name" value="GLHYDRLASE20"/>
</dbReference>
<dbReference type="Gene3D" id="3.20.20.80">
    <property type="entry name" value="Glycosidases"/>
    <property type="match status" value="1"/>
</dbReference>
<feature type="domain" description="Glycoside hydrolase family 20 catalytic" evidence="10">
    <location>
        <begin position="211"/>
        <end position="553"/>
    </location>
</feature>
<dbReference type="GO" id="GO:0005975">
    <property type="term" value="P:carbohydrate metabolic process"/>
    <property type="evidence" value="ECO:0007669"/>
    <property type="project" value="InterPro"/>
</dbReference>
<dbReference type="InterPro" id="IPR017853">
    <property type="entry name" value="GH"/>
</dbReference>
<evidence type="ECO:0000256" key="1">
    <source>
        <dbReference type="ARBA" id="ARBA00001231"/>
    </source>
</evidence>